<reference evidence="1 2" key="1">
    <citation type="journal article" date="2015" name="Fungal Genet. Biol.">
        <title>Evolution of novel wood decay mechanisms in Agaricales revealed by the genome sequences of Fistulina hepatica and Cylindrobasidium torrendii.</title>
        <authorList>
            <person name="Floudas D."/>
            <person name="Held B.W."/>
            <person name="Riley R."/>
            <person name="Nagy L.G."/>
            <person name="Koehler G."/>
            <person name="Ransdell A.S."/>
            <person name="Younus H."/>
            <person name="Chow J."/>
            <person name="Chiniquy J."/>
            <person name="Lipzen A."/>
            <person name="Tritt A."/>
            <person name="Sun H."/>
            <person name="Haridas S."/>
            <person name="LaButti K."/>
            <person name="Ohm R.A."/>
            <person name="Kues U."/>
            <person name="Blanchette R.A."/>
            <person name="Grigoriev I.V."/>
            <person name="Minto R.E."/>
            <person name="Hibbett D.S."/>
        </authorList>
    </citation>
    <scope>NUCLEOTIDE SEQUENCE [LARGE SCALE GENOMIC DNA]</scope>
    <source>
        <strain evidence="1 2">ATCC 64428</strain>
    </source>
</reference>
<accession>A0A0D7A2I5</accession>
<proteinExistence type="predicted"/>
<name>A0A0D7A2I5_9AGAR</name>
<evidence type="ECO:0000313" key="2">
    <source>
        <dbReference type="Proteomes" id="UP000054144"/>
    </source>
</evidence>
<organism evidence="1 2">
    <name type="scientific">Fistulina hepatica ATCC 64428</name>
    <dbReference type="NCBI Taxonomy" id="1128425"/>
    <lineage>
        <taxon>Eukaryota</taxon>
        <taxon>Fungi</taxon>
        <taxon>Dikarya</taxon>
        <taxon>Basidiomycota</taxon>
        <taxon>Agaricomycotina</taxon>
        <taxon>Agaricomycetes</taxon>
        <taxon>Agaricomycetidae</taxon>
        <taxon>Agaricales</taxon>
        <taxon>Fistulinaceae</taxon>
        <taxon>Fistulina</taxon>
    </lineage>
</organism>
<dbReference type="Proteomes" id="UP000054144">
    <property type="component" value="Unassembled WGS sequence"/>
</dbReference>
<evidence type="ECO:0008006" key="3">
    <source>
        <dbReference type="Google" id="ProtNLM"/>
    </source>
</evidence>
<sequence length="277" mass="30914">MEVREATGESHTSSWISDFALSVVDQIGRSHFGAFVSDSTGNTRLARQLLTAADVVPTALDLADVVHHLNAVVKNLAQIQHFEKLVHLTRTVTTRFNTSHACKHELRNARKVLGITRGLEPVGKTRFAGIIKSARSVQRCTPALELIVSRNQCNIEGIEEFFQVHPSTKRPTRAATHFQEELDDFLALTLPIAKILTCLEANFVTLADVFVAWHACLREIDIVLEQDDHLFPLHVKEATIDVLNYRYSELFCEGGRLYSPAYLAATYLHPGKSVVFA</sequence>
<dbReference type="OrthoDB" id="3236755at2759"/>
<gene>
    <name evidence="1" type="ORF">FISHEDRAFT_50213</name>
</gene>
<keyword evidence="2" id="KW-1185">Reference proteome</keyword>
<dbReference type="AlphaFoldDB" id="A0A0D7A2I5"/>
<protein>
    <recommendedName>
        <fullName evidence="3">DUF659 domain-containing protein</fullName>
    </recommendedName>
</protein>
<dbReference type="InterPro" id="IPR012337">
    <property type="entry name" value="RNaseH-like_sf"/>
</dbReference>
<dbReference type="EMBL" id="KN882063">
    <property type="protein sequence ID" value="KIY45013.1"/>
    <property type="molecule type" value="Genomic_DNA"/>
</dbReference>
<evidence type="ECO:0000313" key="1">
    <source>
        <dbReference type="EMBL" id="KIY45013.1"/>
    </source>
</evidence>
<dbReference type="SUPFAM" id="SSF53098">
    <property type="entry name" value="Ribonuclease H-like"/>
    <property type="match status" value="1"/>
</dbReference>